<evidence type="ECO:0000256" key="2">
    <source>
        <dbReference type="ARBA" id="ARBA00022679"/>
    </source>
</evidence>
<dbReference type="GO" id="GO:0000215">
    <property type="term" value="F:tRNA 2'-phosphotransferase activity"/>
    <property type="evidence" value="ECO:0007669"/>
    <property type="project" value="TreeGrafter"/>
</dbReference>
<sequence length="189" mass="20956">MTIDKTPHDRRISKALSFWLRHDPDAGEISVDPMGWAEVDSVLQALERDGLPSTAEDLARVVADSDKNRFELAADGQLIRARQGHSIPVMLKWPVTKPPENLFHGTVKRFLSAILAEGLRPMARHHVHLSPDRDTASAVGARRGKPVILCICSGSMAADGHQFRLSGNGVWLTDHVPQAYIYRSEHDDI</sequence>
<dbReference type="EMBL" id="WTYJ01000001">
    <property type="protein sequence ID" value="MXO98823.1"/>
    <property type="molecule type" value="Genomic_DNA"/>
</dbReference>
<dbReference type="InterPro" id="IPR042081">
    <property type="entry name" value="RNA_2'-PTrans_C"/>
</dbReference>
<comment type="function">
    <text evidence="4 5">Removes the 2'-phosphate from RNA via an intermediate in which the phosphate is ADP-ribosylated by NAD followed by a presumed transesterification to release the RNA and generate ADP-ribose 1''-2''-cyclic phosphate (APPR&gt;P). May function as an ADP-ribosylase.</text>
</comment>
<dbReference type="EC" id="2.7.1.-" evidence="5"/>
<dbReference type="AlphaFoldDB" id="A0A6I4TWX0"/>
<dbReference type="InterPro" id="IPR042080">
    <property type="entry name" value="RNA_2'-PTrans_N"/>
</dbReference>
<dbReference type="PANTHER" id="PTHR12684">
    <property type="entry name" value="PUTATIVE PHOSPHOTRANSFERASE"/>
    <property type="match status" value="1"/>
</dbReference>
<dbReference type="SUPFAM" id="SSF56399">
    <property type="entry name" value="ADP-ribosylation"/>
    <property type="match status" value="1"/>
</dbReference>
<evidence type="ECO:0000313" key="6">
    <source>
        <dbReference type="EMBL" id="MXO98823.1"/>
    </source>
</evidence>
<dbReference type="InterPro" id="IPR002745">
    <property type="entry name" value="Ptrans_KptA/Tpt1"/>
</dbReference>
<keyword evidence="7" id="KW-1185">Reference proteome</keyword>
<proteinExistence type="inferred from homology"/>
<evidence type="ECO:0000313" key="7">
    <source>
        <dbReference type="Proteomes" id="UP000469430"/>
    </source>
</evidence>
<dbReference type="GO" id="GO:0006388">
    <property type="term" value="P:tRNA splicing, via endonucleolytic cleavage and ligation"/>
    <property type="evidence" value="ECO:0007669"/>
    <property type="project" value="UniProtKB-UniRule"/>
</dbReference>
<dbReference type="Proteomes" id="UP000469430">
    <property type="component" value="Unassembled WGS sequence"/>
</dbReference>
<dbReference type="HAMAP" id="MF_00299">
    <property type="entry name" value="KptA"/>
    <property type="match status" value="1"/>
</dbReference>
<dbReference type="Pfam" id="PF01885">
    <property type="entry name" value="PTS_2-RNA"/>
    <property type="match status" value="1"/>
</dbReference>
<evidence type="ECO:0000256" key="3">
    <source>
        <dbReference type="ARBA" id="ARBA00023027"/>
    </source>
</evidence>
<dbReference type="PANTHER" id="PTHR12684:SF2">
    <property type="entry name" value="TRNA 2'-PHOSPHOTRANSFERASE 1"/>
    <property type="match status" value="1"/>
</dbReference>
<keyword evidence="2 5" id="KW-0808">Transferase</keyword>
<evidence type="ECO:0000256" key="5">
    <source>
        <dbReference type="HAMAP-Rule" id="MF_00299"/>
    </source>
</evidence>
<protein>
    <recommendedName>
        <fullName evidence="5">Probable RNA 2'-phosphotransferase</fullName>
        <ecNumber evidence="5">2.7.1.-</ecNumber>
    </recommendedName>
</protein>
<organism evidence="6 7">
    <name type="scientific">Croceibacterium xixiisoli</name>
    <dbReference type="NCBI Taxonomy" id="1476466"/>
    <lineage>
        <taxon>Bacteria</taxon>
        <taxon>Pseudomonadati</taxon>
        <taxon>Pseudomonadota</taxon>
        <taxon>Alphaproteobacteria</taxon>
        <taxon>Sphingomonadales</taxon>
        <taxon>Erythrobacteraceae</taxon>
        <taxon>Croceibacterium</taxon>
    </lineage>
</organism>
<dbReference type="Gene3D" id="1.10.10.970">
    <property type="entry name" value="RNA 2'-phosphotransferase, Tpt1/KptA family, N-terminal domain"/>
    <property type="match status" value="1"/>
</dbReference>
<name>A0A6I4TWX0_9SPHN</name>
<dbReference type="Gene3D" id="3.20.170.30">
    <property type="match status" value="1"/>
</dbReference>
<reference evidence="6 7" key="1">
    <citation type="submission" date="2019-12" db="EMBL/GenBank/DDBJ databases">
        <title>Genomic-based taxomic classification of the family Erythrobacteraceae.</title>
        <authorList>
            <person name="Xu L."/>
        </authorList>
    </citation>
    <scope>NUCLEOTIDE SEQUENCE [LARGE SCALE GENOMIC DNA]</scope>
    <source>
        <strain evidence="6 7">S36</strain>
    </source>
</reference>
<accession>A0A6I4TWX0</accession>
<evidence type="ECO:0000256" key="4">
    <source>
        <dbReference type="ARBA" id="ARBA00025212"/>
    </source>
</evidence>
<comment type="caution">
    <text evidence="6">The sequence shown here is derived from an EMBL/GenBank/DDBJ whole genome shotgun (WGS) entry which is preliminary data.</text>
</comment>
<evidence type="ECO:0000256" key="1">
    <source>
        <dbReference type="ARBA" id="ARBA00009836"/>
    </source>
</evidence>
<gene>
    <name evidence="5" type="primary">kptA</name>
    <name evidence="6" type="ORF">GRI97_07475</name>
</gene>
<dbReference type="RefSeq" id="WP_161390421.1">
    <property type="nucleotide sequence ID" value="NZ_JBHSCP010000001.1"/>
</dbReference>
<dbReference type="InterPro" id="IPR022928">
    <property type="entry name" value="RNA_2'-PTrans_KptA"/>
</dbReference>
<keyword evidence="3 5" id="KW-0520">NAD</keyword>
<dbReference type="GO" id="GO:0003950">
    <property type="term" value="F:NAD+ poly-ADP-ribosyltransferase activity"/>
    <property type="evidence" value="ECO:0007669"/>
    <property type="project" value="InterPro"/>
</dbReference>
<comment type="similarity">
    <text evidence="1 5">Belongs to the KptA/TPT1 family.</text>
</comment>
<dbReference type="OrthoDB" id="4537997at2"/>